<comment type="caution">
    <text evidence="2">The sequence shown here is derived from an EMBL/GenBank/DDBJ whole genome shotgun (WGS) entry which is preliminary data.</text>
</comment>
<proteinExistence type="predicted"/>
<dbReference type="PATRIC" id="fig|1961.12.peg.7596"/>
<evidence type="ECO:0000313" key="2">
    <source>
        <dbReference type="EMBL" id="KOG44767.1"/>
    </source>
</evidence>
<dbReference type="EMBL" id="LGUV01000379">
    <property type="protein sequence ID" value="KOG44767.1"/>
    <property type="molecule type" value="Genomic_DNA"/>
</dbReference>
<gene>
    <name evidence="2" type="ORF">ADK75_34425</name>
</gene>
<evidence type="ECO:0000256" key="1">
    <source>
        <dbReference type="SAM" id="MobiDB-lite"/>
    </source>
</evidence>
<feature type="region of interest" description="Disordered" evidence="1">
    <location>
        <begin position="92"/>
        <end position="115"/>
    </location>
</feature>
<evidence type="ECO:0000313" key="3">
    <source>
        <dbReference type="Proteomes" id="UP000037084"/>
    </source>
</evidence>
<organism evidence="2 3">
    <name type="scientific">Streptomyces virginiae</name>
    <name type="common">Streptomyces cinnamonensis</name>
    <dbReference type="NCBI Taxonomy" id="1961"/>
    <lineage>
        <taxon>Bacteria</taxon>
        <taxon>Bacillati</taxon>
        <taxon>Actinomycetota</taxon>
        <taxon>Actinomycetes</taxon>
        <taxon>Kitasatosporales</taxon>
        <taxon>Streptomycetaceae</taxon>
        <taxon>Streptomyces</taxon>
    </lineage>
</organism>
<reference evidence="3" key="1">
    <citation type="submission" date="2015-07" db="EMBL/GenBank/DDBJ databases">
        <authorList>
            <consortium name="Consortium for Microbial Forensics and Genomics (microFORGE)"/>
            <person name="Knight B.M."/>
            <person name="Roberts D.P."/>
            <person name="Lin D."/>
            <person name="Hari K."/>
            <person name="Fletcher J."/>
            <person name="Melcher U."/>
            <person name="Blagden T."/>
            <person name="Winegar R.A."/>
        </authorList>
    </citation>
    <scope>NUCLEOTIDE SEQUENCE [LARGE SCALE GENOMIC DNA]</scope>
    <source>
        <strain evidence="3">NRRL B-1447</strain>
    </source>
</reference>
<name>A0A0L8M2W0_STRVG</name>
<feature type="compositionally biased region" description="Basic and acidic residues" evidence="1">
    <location>
        <begin position="97"/>
        <end position="109"/>
    </location>
</feature>
<dbReference type="RefSeq" id="WP_053177125.1">
    <property type="nucleotide sequence ID" value="NZ_LGUV01000379.1"/>
</dbReference>
<sequence length="130" mass="13437">MSVIDSLQDAVTYAALRAKLAWLTHKVHVHGDTVTTLAATVDETAEQMQDASETMKALAVDNATTAEFADAALVMLGARTAAGEYTSAADSAAAAADDAKTTTENDHGGIADAVDTSPVDMAEGVFYTQQ</sequence>
<dbReference type="OrthoDB" id="4220092at2"/>
<protein>
    <submittedName>
        <fullName evidence="2">Uncharacterized protein</fullName>
    </submittedName>
</protein>
<dbReference type="AlphaFoldDB" id="A0A0L8M2W0"/>
<dbReference type="Proteomes" id="UP000037084">
    <property type="component" value="Unassembled WGS sequence"/>
</dbReference>
<accession>A0A0L8M2W0</accession>